<evidence type="ECO:0000256" key="8">
    <source>
        <dbReference type="SAM" id="Phobius"/>
    </source>
</evidence>
<dbReference type="PROSITE" id="PS00138">
    <property type="entry name" value="SUBTILASE_SER"/>
    <property type="match status" value="1"/>
</dbReference>
<keyword evidence="5" id="KW-0720">Serine protease</keyword>
<keyword evidence="11" id="KW-1185">Reference proteome</keyword>
<evidence type="ECO:0000256" key="7">
    <source>
        <dbReference type="ARBA" id="ARBA00023145"/>
    </source>
</evidence>
<dbReference type="OrthoDB" id="56693at2157"/>
<keyword evidence="7" id="KW-0865">Zymogen</keyword>
<dbReference type="InterPro" id="IPR036852">
    <property type="entry name" value="Peptidase_S8/S53_dom_sf"/>
</dbReference>
<dbReference type="EMBL" id="WFIY01000004">
    <property type="protein sequence ID" value="MUM65680.1"/>
    <property type="molecule type" value="Genomic_DNA"/>
</dbReference>
<keyword evidence="3" id="KW-0479">Metal-binding</keyword>
<dbReference type="CDD" id="cd04056">
    <property type="entry name" value="Peptidases_S53"/>
    <property type="match status" value="1"/>
</dbReference>
<dbReference type="RefSeq" id="WP_155864105.1">
    <property type="nucleotide sequence ID" value="NZ_WFIY01000004.1"/>
</dbReference>
<dbReference type="Pfam" id="PF00082">
    <property type="entry name" value="Peptidase_S8"/>
    <property type="match status" value="1"/>
</dbReference>
<dbReference type="GO" id="GO:0008240">
    <property type="term" value="F:tripeptidyl-peptidase activity"/>
    <property type="evidence" value="ECO:0007669"/>
    <property type="project" value="TreeGrafter"/>
</dbReference>
<feature type="domain" description="Peptidase S53" evidence="9">
    <location>
        <begin position="197"/>
        <end position="561"/>
    </location>
</feature>
<dbReference type="GO" id="GO:0006508">
    <property type="term" value="P:proteolysis"/>
    <property type="evidence" value="ECO:0007669"/>
    <property type="project" value="UniProtKB-KW"/>
</dbReference>
<organism evidence="10 11">
    <name type="scientific">Acidianus infernus</name>
    <dbReference type="NCBI Taxonomy" id="12915"/>
    <lineage>
        <taxon>Archaea</taxon>
        <taxon>Thermoproteota</taxon>
        <taxon>Thermoprotei</taxon>
        <taxon>Sulfolobales</taxon>
        <taxon>Sulfolobaceae</taxon>
        <taxon>Acidianus</taxon>
    </lineage>
</organism>
<evidence type="ECO:0000256" key="4">
    <source>
        <dbReference type="ARBA" id="ARBA00022801"/>
    </source>
</evidence>
<reference evidence="10 11" key="1">
    <citation type="submission" date="2019-10" db="EMBL/GenBank/DDBJ databases">
        <title>Genome Sequences from Six Type Strain Members of the Archaeal Family Sulfolobaceae: Acidianus ambivalens, Acidianus infernus, Metallosphaera prunae, Stygiolobus azoricus, Sulfolobus metallicus, and Sulfurisphaera ohwakuensis.</title>
        <authorList>
            <person name="Counts J.A."/>
            <person name="Kelly R.M."/>
        </authorList>
    </citation>
    <scope>NUCLEOTIDE SEQUENCE [LARGE SCALE GENOMIC DNA]</scope>
    <source>
        <strain evidence="10 11">DSM 3191</strain>
    </source>
</reference>
<dbReference type="InterPro" id="IPR017001">
    <property type="entry name" value="Pept_S53_physarolisin-II_arc"/>
</dbReference>
<accession>A0A6A9QK46</accession>
<sequence>MRGKSIIILFLLIFATIQFLPITHSQPTAPTGFKTVGSLQPNKEVLFTVYIPLKCTCKIFYYAEETSNPSSPLYHHFLTRSQIQQFLPTEKYEEVLNQLKAGGFKIILSTLDSVIVAEGTVSQIHKYLGLNFAVYTNGTLTFYESYGNPTIPGVVIVSQNLTAYLFAHPQFLVTQKEIQSFASKLANQVNITAPTEAYWPTALQKVYNATALYAIKDYGQGYNIGILDFCGDPYIFQQLAYFDKVTGLPPTNFTVIPIGPYNPSTGIITGWAGEISLDVEVAHAMAPKANITLYIANGALSLPAVIACIVNQDIVDDLSQSFGIPESIFSLFNAQEFYTCVYESDVYYALGSAEGITFLASSGDGGGSGYSNGPIGSVIYPSTSPFVTAVGGTTTYIQFPGNSTQTAWSNYGFVPDDVNFGGSTGGVSVIEPKPYYEWGIPTPSTYPAGKTTPAISANANVYPGVYIIFPGNVTEITGGTSEASPLTAGLLALIMNYAHSRLGNLNPVIYMFGENSTIYSKVFNPITFGYNIPWTATYGYNLVTGFGTLNVGEFALYYNMTMKEKKELNIQVQVVNSSGESQPQYFPGEVVEIIANVTYNNTPVSSGNFNAIISNVMGNISRVIMAYNPLTKEWYGIVKLPSNANGILSVTVVGESGGIIGYGMDEIFSGYYAQFLLPETFVPILANECIIISNVTNALGQLYNFSTVNITIYKYCILNNSYTFVANTTLSITPSGVAWVGKYPCLLPGDYLIMADNVFGFVAFTNGVSLQGEYPYGLFIIPPVIEEPGSVYPGENIIIEGIIQPPSILFEYISSSLGICEYSAVLDGSNVTAELVNPEGKVVSTTKIFFNCQGIYFGELHVPSDATPGLYTILLHSSYFSLSLGQYINGSFYGQIYVQEPSTVNVKVQSYSFEGQTLTIYANITYPNGTEVKYGMYSATVYPQSLCFEYSQISTMVELPLWYNAKLGLWVGNVTLPSTLYPGNLTYLAGLNYYGAPFRILITGESYNGYSTSPSPTLAGTTYVLPYTAIEGKTLDGFQTYNSALINDTIITTNGTLTNDILINDTIIGNVTIVGSNLTNVKFLNSSITLISSSASNLYLDDSNITLVDSSVNGITLVNSMIAIENSRISNISPALPEIEIISPTANQNLTGVYTISFNVIGQDVSKVIVLLNGQEITEFSGNGTFSYALNTTKYPDGSYTIEVEAIQTDGLHTKSSVTVNFENKLENLCKTVNTDETSLSSSISNLDNSLTSVKTSLSTLIYITLGLAVIAIIIGIVAIIMSRRRK</sequence>
<dbReference type="Proteomes" id="UP000440125">
    <property type="component" value="Unassembled WGS sequence"/>
</dbReference>
<dbReference type="PROSITE" id="PS51695">
    <property type="entry name" value="SEDOLISIN"/>
    <property type="match status" value="1"/>
</dbReference>
<gene>
    <name evidence="10" type="ORF">D1867_10595</name>
</gene>
<dbReference type="SUPFAM" id="SSF54897">
    <property type="entry name" value="Protease propeptides/inhibitors"/>
    <property type="match status" value="1"/>
</dbReference>
<keyword evidence="8" id="KW-0472">Membrane</keyword>
<dbReference type="Pfam" id="PF17957">
    <property type="entry name" value="Big_7"/>
    <property type="match status" value="1"/>
</dbReference>
<dbReference type="CDD" id="cd11377">
    <property type="entry name" value="Pro-peptidase_S53"/>
    <property type="match status" value="1"/>
</dbReference>
<evidence type="ECO:0000256" key="1">
    <source>
        <dbReference type="ARBA" id="ARBA00001913"/>
    </source>
</evidence>
<evidence type="ECO:0000256" key="3">
    <source>
        <dbReference type="ARBA" id="ARBA00022723"/>
    </source>
</evidence>
<protein>
    <submittedName>
        <fullName evidence="10">S8 family serine peptidase</fullName>
    </submittedName>
</protein>
<dbReference type="InterPro" id="IPR030400">
    <property type="entry name" value="Sedolisin_dom"/>
</dbReference>
<feature type="transmembrane region" description="Helical" evidence="8">
    <location>
        <begin position="1261"/>
        <end position="1282"/>
    </location>
</feature>
<comment type="caution">
    <text evidence="10">The sequence shown here is derived from an EMBL/GenBank/DDBJ whole genome shotgun (WGS) entry which is preliminary data.</text>
</comment>
<evidence type="ECO:0000256" key="5">
    <source>
        <dbReference type="ARBA" id="ARBA00022825"/>
    </source>
</evidence>
<name>A0A6A9QK46_ACIIN</name>
<dbReference type="Gene3D" id="3.40.50.200">
    <property type="entry name" value="Peptidase S8/S53 domain"/>
    <property type="match status" value="1"/>
</dbReference>
<evidence type="ECO:0000256" key="6">
    <source>
        <dbReference type="ARBA" id="ARBA00022837"/>
    </source>
</evidence>
<keyword evidence="8" id="KW-0812">Transmembrane</keyword>
<dbReference type="PANTHER" id="PTHR14218">
    <property type="entry name" value="PROTEASE S8 TRIPEPTIDYL PEPTIDASE I CLN2"/>
    <property type="match status" value="1"/>
</dbReference>
<evidence type="ECO:0000256" key="2">
    <source>
        <dbReference type="ARBA" id="ARBA00022670"/>
    </source>
</evidence>
<dbReference type="InterPro" id="IPR015366">
    <property type="entry name" value="S53_propep"/>
</dbReference>
<dbReference type="GO" id="GO:0004252">
    <property type="term" value="F:serine-type endopeptidase activity"/>
    <property type="evidence" value="ECO:0007669"/>
    <property type="project" value="InterPro"/>
</dbReference>
<dbReference type="InterPro" id="IPR013783">
    <property type="entry name" value="Ig-like_fold"/>
</dbReference>
<evidence type="ECO:0000313" key="10">
    <source>
        <dbReference type="EMBL" id="MUM65680.1"/>
    </source>
</evidence>
<dbReference type="InterPro" id="IPR000209">
    <property type="entry name" value="Peptidase_S8/S53_dom"/>
</dbReference>
<dbReference type="InterPro" id="IPR023828">
    <property type="entry name" value="Peptidase_S8_Ser-AS"/>
</dbReference>
<dbReference type="GO" id="GO:0046872">
    <property type="term" value="F:metal ion binding"/>
    <property type="evidence" value="ECO:0007669"/>
    <property type="project" value="UniProtKB-KW"/>
</dbReference>
<proteinExistence type="predicted"/>
<keyword evidence="4" id="KW-0378">Hydrolase</keyword>
<evidence type="ECO:0000259" key="9">
    <source>
        <dbReference type="PROSITE" id="PS51695"/>
    </source>
</evidence>
<evidence type="ECO:0000313" key="11">
    <source>
        <dbReference type="Proteomes" id="UP000440125"/>
    </source>
</evidence>
<keyword evidence="6" id="KW-0106">Calcium</keyword>
<dbReference type="SMART" id="SM00944">
    <property type="entry name" value="Pro-kuma_activ"/>
    <property type="match status" value="1"/>
</dbReference>
<dbReference type="InterPro" id="IPR050819">
    <property type="entry name" value="Tripeptidyl-peptidase_I"/>
</dbReference>
<keyword evidence="2" id="KW-0645">Protease</keyword>
<dbReference type="Gene3D" id="2.60.40.10">
    <property type="entry name" value="Immunoglobulins"/>
    <property type="match status" value="1"/>
</dbReference>
<comment type="cofactor">
    <cofactor evidence="1">
        <name>Ca(2+)</name>
        <dbReference type="ChEBI" id="CHEBI:29108"/>
    </cofactor>
</comment>
<dbReference type="PANTHER" id="PTHR14218:SF15">
    <property type="entry name" value="TRIPEPTIDYL-PEPTIDASE 1"/>
    <property type="match status" value="1"/>
</dbReference>
<dbReference type="PIRSF" id="PIRSF032623">
    <property type="entry name" value="Peptidase_SSO2181_prd"/>
    <property type="match status" value="1"/>
</dbReference>
<keyword evidence="8" id="KW-1133">Transmembrane helix</keyword>
<dbReference type="SUPFAM" id="SSF52743">
    <property type="entry name" value="Subtilisin-like"/>
    <property type="match status" value="1"/>
</dbReference>
<dbReference type="Pfam" id="PF09286">
    <property type="entry name" value="Pro-kuma_activ"/>
    <property type="match status" value="1"/>
</dbReference>